<reference evidence="6" key="1">
    <citation type="journal article" date="2022" name="IScience">
        <title>Evolution of zygomycete secretomes and the origins of terrestrial fungal ecologies.</title>
        <authorList>
            <person name="Chang Y."/>
            <person name="Wang Y."/>
            <person name="Mondo S."/>
            <person name="Ahrendt S."/>
            <person name="Andreopoulos W."/>
            <person name="Barry K."/>
            <person name="Beard J."/>
            <person name="Benny G.L."/>
            <person name="Blankenship S."/>
            <person name="Bonito G."/>
            <person name="Cuomo C."/>
            <person name="Desiro A."/>
            <person name="Gervers K.A."/>
            <person name="Hundley H."/>
            <person name="Kuo A."/>
            <person name="LaButti K."/>
            <person name="Lang B.F."/>
            <person name="Lipzen A."/>
            <person name="O'Donnell K."/>
            <person name="Pangilinan J."/>
            <person name="Reynolds N."/>
            <person name="Sandor L."/>
            <person name="Smith M.E."/>
            <person name="Tsang A."/>
            <person name="Grigoriev I.V."/>
            <person name="Stajich J.E."/>
            <person name="Spatafora J.W."/>
        </authorList>
    </citation>
    <scope>NUCLEOTIDE SEQUENCE</scope>
    <source>
        <strain evidence="6">RSA 2281</strain>
    </source>
</reference>
<dbReference type="InterPro" id="IPR006838">
    <property type="entry name" value="ADTRP_AIG1"/>
</dbReference>
<evidence type="ECO:0000256" key="5">
    <source>
        <dbReference type="SAM" id="Phobius"/>
    </source>
</evidence>
<evidence type="ECO:0000256" key="3">
    <source>
        <dbReference type="ARBA" id="ARBA00022989"/>
    </source>
</evidence>
<evidence type="ECO:0000313" key="7">
    <source>
        <dbReference type="Proteomes" id="UP001209540"/>
    </source>
</evidence>
<protein>
    <submittedName>
        <fullName evidence="6">Uncharacterized protein</fullName>
    </submittedName>
</protein>
<reference evidence="6" key="2">
    <citation type="submission" date="2023-02" db="EMBL/GenBank/DDBJ databases">
        <authorList>
            <consortium name="DOE Joint Genome Institute"/>
            <person name="Mondo S.J."/>
            <person name="Chang Y."/>
            <person name="Wang Y."/>
            <person name="Ahrendt S."/>
            <person name="Andreopoulos W."/>
            <person name="Barry K."/>
            <person name="Beard J."/>
            <person name="Benny G.L."/>
            <person name="Blankenship S."/>
            <person name="Bonito G."/>
            <person name="Cuomo C."/>
            <person name="Desiro A."/>
            <person name="Gervers K.A."/>
            <person name="Hundley H."/>
            <person name="Kuo A."/>
            <person name="LaButti K."/>
            <person name="Lang B.F."/>
            <person name="Lipzen A."/>
            <person name="O'Donnell K."/>
            <person name="Pangilinan J."/>
            <person name="Reynolds N."/>
            <person name="Sandor L."/>
            <person name="Smith M.W."/>
            <person name="Tsang A."/>
            <person name="Grigoriev I.V."/>
            <person name="Stajich J.E."/>
            <person name="Spatafora J.W."/>
        </authorList>
    </citation>
    <scope>NUCLEOTIDE SEQUENCE</scope>
    <source>
        <strain evidence="6">RSA 2281</strain>
    </source>
</reference>
<dbReference type="Pfam" id="PF04750">
    <property type="entry name" value="Far-17a_AIG1"/>
    <property type="match status" value="1"/>
</dbReference>
<dbReference type="Proteomes" id="UP001209540">
    <property type="component" value="Unassembled WGS sequence"/>
</dbReference>
<feature type="transmembrane region" description="Helical" evidence="5">
    <location>
        <begin position="184"/>
        <end position="208"/>
    </location>
</feature>
<organism evidence="6 7">
    <name type="scientific">Phascolomyces articulosus</name>
    <dbReference type="NCBI Taxonomy" id="60185"/>
    <lineage>
        <taxon>Eukaryota</taxon>
        <taxon>Fungi</taxon>
        <taxon>Fungi incertae sedis</taxon>
        <taxon>Mucoromycota</taxon>
        <taxon>Mucoromycotina</taxon>
        <taxon>Mucoromycetes</taxon>
        <taxon>Mucorales</taxon>
        <taxon>Lichtheimiaceae</taxon>
        <taxon>Phascolomyces</taxon>
    </lineage>
</organism>
<accession>A0AAD5PH24</accession>
<sequence>MVYVDEPLKPSRYAIIRWFGFDKFIPEAAVTSHWVSTEVFLVIRTIVTLYSTIVLWTNIGSTAHNGAFQQFFAFFTNLTFIGLHAYLVTALYHHVRYILGKKQLESFINQPSILNYLYYYLYHTILVFNIITPVVYWSLLAGGDNNVTAMAVWLNVSVHGVSFFLMMSEMIFCRIKMQINMVLLVFINVVLYMFLSFIVHASAGFWVYPFLDWDQGAVAAGLYIGVAACFIVAFFIQMLFHFIRDWIAKVTGRNSVANKEQIQLQHSEMSEHRDLEAA</sequence>
<comment type="subcellular location">
    <subcellularLocation>
        <location evidence="1">Endomembrane system</location>
        <topology evidence="1">Multi-pass membrane protein</topology>
    </subcellularLocation>
</comment>
<dbReference type="AlphaFoldDB" id="A0AAD5PH24"/>
<name>A0AAD5PH24_9FUNG</name>
<evidence type="ECO:0000256" key="1">
    <source>
        <dbReference type="ARBA" id="ARBA00004127"/>
    </source>
</evidence>
<evidence type="ECO:0000256" key="4">
    <source>
        <dbReference type="ARBA" id="ARBA00023136"/>
    </source>
</evidence>
<keyword evidence="7" id="KW-1185">Reference proteome</keyword>
<feature type="transmembrane region" description="Helical" evidence="5">
    <location>
        <begin position="151"/>
        <end position="172"/>
    </location>
</feature>
<dbReference type="EMBL" id="JAIXMP010000010">
    <property type="protein sequence ID" value="KAI9266722.1"/>
    <property type="molecule type" value="Genomic_DNA"/>
</dbReference>
<gene>
    <name evidence="6" type="ORF">BDA99DRAFT_506501</name>
</gene>
<keyword evidence="4 5" id="KW-0472">Membrane</keyword>
<comment type="caution">
    <text evidence="6">The sequence shown here is derived from an EMBL/GenBank/DDBJ whole genome shotgun (WGS) entry which is preliminary data.</text>
</comment>
<dbReference type="GO" id="GO:0012505">
    <property type="term" value="C:endomembrane system"/>
    <property type="evidence" value="ECO:0007669"/>
    <property type="project" value="UniProtKB-SubCell"/>
</dbReference>
<feature type="transmembrane region" description="Helical" evidence="5">
    <location>
        <begin position="116"/>
        <end position="139"/>
    </location>
</feature>
<dbReference type="GO" id="GO:0016020">
    <property type="term" value="C:membrane"/>
    <property type="evidence" value="ECO:0007669"/>
    <property type="project" value="InterPro"/>
</dbReference>
<proteinExistence type="predicted"/>
<evidence type="ECO:0000313" key="6">
    <source>
        <dbReference type="EMBL" id="KAI9266722.1"/>
    </source>
</evidence>
<keyword evidence="2 5" id="KW-0812">Transmembrane</keyword>
<feature type="transmembrane region" description="Helical" evidence="5">
    <location>
        <begin position="39"/>
        <end position="59"/>
    </location>
</feature>
<dbReference type="PANTHER" id="PTHR12242:SF1">
    <property type="entry name" value="MYND-TYPE DOMAIN-CONTAINING PROTEIN"/>
    <property type="match status" value="1"/>
</dbReference>
<dbReference type="PANTHER" id="PTHR12242">
    <property type="entry name" value="OS02G0130600 PROTEIN-RELATED"/>
    <property type="match status" value="1"/>
</dbReference>
<feature type="transmembrane region" description="Helical" evidence="5">
    <location>
        <begin position="71"/>
        <end position="95"/>
    </location>
</feature>
<keyword evidence="3 5" id="KW-1133">Transmembrane helix</keyword>
<feature type="transmembrane region" description="Helical" evidence="5">
    <location>
        <begin position="220"/>
        <end position="243"/>
    </location>
</feature>
<evidence type="ECO:0000256" key="2">
    <source>
        <dbReference type="ARBA" id="ARBA00022692"/>
    </source>
</evidence>